<dbReference type="EMBL" id="CAJNOE010000022">
    <property type="protein sequence ID" value="CAF0749485.1"/>
    <property type="molecule type" value="Genomic_DNA"/>
</dbReference>
<evidence type="ECO:0000313" key="1">
    <source>
        <dbReference type="EMBL" id="CAF0749485.1"/>
    </source>
</evidence>
<dbReference type="AlphaFoldDB" id="A0A813PIU1"/>
<evidence type="ECO:0000313" key="2">
    <source>
        <dbReference type="Proteomes" id="UP000663860"/>
    </source>
</evidence>
<organism evidence="1 2">
    <name type="scientific">Adineta steineri</name>
    <dbReference type="NCBI Taxonomy" id="433720"/>
    <lineage>
        <taxon>Eukaryota</taxon>
        <taxon>Metazoa</taxon>
        <taxon>Spiralia</taxon>
        <taxon>Gnathifera</taxon>
        <taxon>Rotifera</taxon>
        <taxon>Eurotatoria</taxon>
        <taxon>Bdelloidea</taxon>
        <taxon>Adinetida</taxon>
        <taxon>Adinetidae</taxon>
        <taxon>Adineta</taxon>
    </lineage>
</organism>
<comment type="caution">
    <text evidence="1">The sequence shown here is derived from an EMBL/GenBank/DDBJ whole genome shotgun (WGS) entry which is preliminary data.</text>
</comment>
<gene>
    <name evidence="1" type="ORF">IZO911_LOCUS4047</name>
</gene>
<sequence length="352" mass="42560">MKREDNQSIKYIFDLYKWRQNIEQELKSLKKDETLWCDIPVELQFLAKALYQQYRMNNYARLPCHVIYSSRTTLEDVKCSYNRQNQAYFECKRGFSLDLFLSKSEKYSYPSLIADPDLPFSSYAYISVLNNQYRSCTSMWGFEFNYESIIYYPWMADRDKLKLFDVTFGYDRSIYDFPPRPHLFTRESYFCELMKREDNQSIKYIFDLYKWRQTIEQELKSLKKDEALWCDIPVELQFLAKALYQQYRMNNYARLPCHVIYSSSTTLKDVKCSYNRQNQAYFECKRGLSLDLFLSKSEKYSYPSLIADPDLPFSSYAYITVLNNQYRSCSSMWGFEFNYESIIYYPWMADRD</sequence>
<proteinExistence type="predicted"/>
<dbReference type="Proteomes" id="UP000663860">
    <property type="component" value="Unassembled WGS sequence"/>
</dbReference>
<protein>
    <submittedName>
        <fullName evidence="1">Uncharacterized protein</fullName>
    </submittedName>
</protein>
<accession>A0A813PIU1</accession>
<name>A0A813PIU1_9BILA</name>
<reference evidence="1" key="1">
    <citation type="submission" date="2021-02" db="EMBL/GenBank/DDBJ databases">
        <authorList>
            <person name="Nowell W R."/>
        </authorList>
    </citation>
    <scope>NUCLEOTIDE SEQUENCE</scope>
</reference>